<dbReference type="PROSITE" id="PS50011">
    <property type="entry name" value="PROTEIN_KINASE_DOM"/>
    <property type="match status" value="1"/>
</dbReference>
<dbReference type="InterPro" id="IPR000253">
    <property type="entry name" value="FHA_dom"/>
</dbReference>
<evidence type="ECO:0000313" key="9">
    <source>
        <dbReference type="Proteomes" id="UP001194696"/>
    </source>
</evidence>
<evidence type="ECO:0000256" key="1">
    <source>
        <dbReference type="ARBA" id="ARBA00005575"/>
    </source>
</evidence>
<feature type="compositionally biased region" description="Polar residues" evidence="5">
    <location>
        <begin position="470"/>
        <end position="482"/>
    </location>
</feature>
<accession>A0ABQ7K296</accession>
<feature type="region of interest" description="Disordered" evidence="5">
    <location>
        <begin position="464"/>
        <end position="504"/>
    </location>
</feature>
<comment type="caution">
    <text evidence="8">The sequence shown here is derived from an EMBL/GenBank/DDBJ whole genome shotgun (WGS) entry which is preliminary data.</text>
</comment>
<evidence type="ECO:0000313" key="8">
    <source>
        <dbReference type="EMBL" id="KAG0289540.1"/>
    </source>
</evidence>
<evidence type="ECO:0000256" key="3">
    <source>
        <dbReference type="ARBA" id="ARBA00022840"/>
    </source>
</evidence>
<dbReference type="Gene3D" id="2.60.200.20">
    <property type="match status" value="1"/>
</dbReference>
<keyword evidence="9" id="KW-1185">Reference proteome</keyword>
<dbReference type="SUPFAM" id="SSF49879">
    <property type="entry name" value="SMAD/FHA domain"/>
    <property type="match status" value="1"/>
</dbReference>
<reference evidence="8 9" key="1">
    <citation type="journal article" date="2020" name="Fungal Divers.">
        <title>Resolving the Mortierellaceae phylogeny through synthesis of multi-gene phylogenetics and phylogenomics.</title>
        <authorList>
            <person name="Vandepol N."/>
            <person name="Liber J."/>
            <person name="Desiro A."/>
            <person name="Na H."/>
            <person name="Kennedy M."/>
            <person name="Barry K."/>
            <person name="Grigoriev I.V."/>
            <person name="Miller A.N."/>
            <person name="O'Donnell K."/>
            <person name="Stajich J.E."/>
            <person name="Bonito G."/>
        </authorList>
    </citation>
    <scope>NUCLEOTIDE SEQUENCE [LARGE SCALE GENOMIC DNA]</scope>
    <source>
        <strain evidence="8 9">AD045</strain>
    </source>
</reference>
<comment type="similarity">
    <text evidence="1">Belongs to the protein kinase superfamily. CAMK Ser/Thr protein kinase family. CHEK2 subfamily.</text>
</comment>
<dbReference type="SMART" id="SM00220">
    <property type="entry name" value="S_TKc"/>
    <property type="match status" value="1"/>
</dbReference>
<feature type="compositionally biased region" description="Basic and acidic residues" evidence="5">
    <location>
        <begin position="640"/>
        <end position="662"/>
    </location>
</feature>
<feature type="binding site" evidence="4">
    <location>
        <position position="197"/>
    </location>
    <ligand>
        <name>ATP</name>
        <dbReference type="ChEBI" id="CHEBI:30616"/>
    </ligand>
</feature>
<protein>
    <recommendedName>
        <fullName evidence="10">Pkinase-domain-containing protein</fullName>
    </recommendedName>
</protein>
<feature type="domain" description="FHA" evidence="6">
    <location>
        <begin position="44"/>
        <end position="103"/>
    </location>
</feature>
<dbReference type="SUPFAM" id="SSF56112">
    <property type="entry name" value="Protein kinase-like (PK-like)"/>
    <property type="match status" value="1"/>
</dbReference>
<dbReference type="InterPro" id="IPR011009">
    <property type="entry name" value="Kinase-like_dom_sf"/>
</dbReference>
<evidence type="ECO:0000256" key="4">
    <source>
        <dbReference type="PROSITE-ProRule" id="PRU10141"/>
    </source>
</evidence>
<feature type="domain" description="Protein kinase" evidence="7">
    <location>
        <begin position="168"/>
        <end position="426"/>
    </location>
</feature>
<proteinExistence type="inferred from homology"/>
<dbReference type="Proteomes" id="UP001194696">
    <property type="component" value="Unassembled WGS sequence"/>
</dbReference>
<dbReference type="Pfam" id="PF00069">
    <property type="entry name" value="Pkinase"/>
    <property type="match status" value="1"/>
</dbReference>
<dbReference type="InterPro" id="IPR000719">
    <property type="entry name" value="Prot_kinase_dom"/>
</dbReference>
<dbReference type="PROSITE" id="PS00107">
    <property type="entry name" value="PROTEIN_KINASE_ATP"/>
    <property type="match status" value="1"/>
</dbReference>
<dbReference type="InterPro" id="IPR008984">
    <property type="entry name" value="SMAD_FHA_dom_sf"/>
</dbReference>
<feature type="compositionally biased region" description="Acidic residues" evidence="5">
    <location>
        <begin position="484"/>
        <end position="503"/>
    </location>
</feature>
<evidence type="ECO:0000259" key="7">
    <source>
        <dbReference type="PROSITE" id="PS50011"/>
    </source>
</evidence>
<organism evidence="8 9">
    <name type="scientific">Linnemannia gamsii</name>
    <dbReference type="NCBI Taxonomy" id="64522"/>
    <lineage>
        <taxon>Eukaryota</taxon>
        <taxon>Fungi</taxon>
        <taxon>Fungi incertae sedis</taxon>
        <taxon>Mucoromycota</taxon>
        <taxon>Mortierellomycotina</taxon>
        <taxon>Mortierellomycetes</taxon>
        <taxon>Mortierellales</taxon>
        <taxon>Mortierellaceae</taxon>
        <taxon>Linnemannia</taxon>
    </lineage>
</organism>
<name>A0ABQ7K296_9FUNG</name>
<dbReference type="PANTHER" id="PTHR24347">
    <property type="entry name" value="SERINE/THREONINE-PROTEIN KINASE"/>
    <property type="match status" value="1"/>
</dbReference>
<evidence type="ECO:0000259" key="6">
    <source>
        <dbReference type="PROSITE" id="PS50006"/>
    </source>
</evidence>
<evidence type="ECO:0008006" key="10">
    <source>
        <dbReference type="Google" id="ProtNLM"/>
    </source>
</evidence>
<feature type="region of interest" description="Disordered" evidence="5">
    <location>
        <begin position="634"/>
        <end position="662"/>
    </location>
</feature>
<evidence type="ECO:0000256" key="5">
    <source>
        <dbReference type="SAM" id="MobiDB-lite"/>
    </source>
</evidence>
<dbReference type="PROSITE" id="PS50006">
    <property type="entry name" value="FHA_DOMAIN"/>
    <property type="match status" value="1"/>
</dbReference>
<dbReference type="SMART" id="SM00240">
    <property type="entry name" value="FHA"/>
    <property type="match status" value="1"/>
</dbReference>
<dbReference type="InterPro" id="IPR017441">
    <property type="entry name" value="Protein_kinase_ATP_BS"/>
</dbReference>
<dbReference type="EMBL" id="JAAAIM010000342">
    <property type="protein sequence ID" value="KAG0289540.1"/>
    <property type="molecule type" value="Genomic_DNA"/>
</dbReference>
<dbReference type="Pfam" id="PF00498">
    <property type="entry name" value="FHA"/>
    <property type="match status" value="1"/>
</dbReference>
<evidence type="ECO:0000256" key="2">
    <source>
        <dbReference type="ARBA" id="ARBA00022741"/>
    </source>
</evidence>
<dbReference type="Gene3D" id="1.10.510.10">
    <property type="entry name" value="Transferase(Phosphotransferase) domain 1"/>
    <property type="match status" value="1"/>
</dbReference>
<dbReference type="CDD" id="cd05117">
    <property type="entry name" value="STKc_CAMK"/>
    <property type="match status" value="1"/>
</dbReference>
<sequence>MSQHPEKSSEPRRWGSFEFEKDGQKTRIVFNKEGNEGESGVGGYVCGRAGECDLILPGGPTVSSRHFLVYKEVDTDLVNNKAVDRVFLKDLSSNGTFINGVKVGVNRRVELKNYDQITYLVKEKEKDGAAAAKKTVSGAKKRDPYVESFKFTFIEGDPADTLTFEGQYELGPVLGSGNFATVYKATMRKTGIVYAVKEVKKNEAFNAKVEASLEREIGILMSIDHPNLLRIRQVFNEEKHYYVVTELAPDGELFDQIIDKQKFTESEARHIFRQVLYGVKYLHDRGVVHRDLKPENILVMDKESMTVKVSDFGLAKMIGDQEFNNTVCGTPSYVAPEVISRGAYGKGVDMWSLGVVLYICLCGFPPFSDDLAPPNLRVQVLNSMYTFPSPYWDDVSDEAVDLIQVLLAQNTEDRHTVDDALEHVWMTMEDDDATITDKNRVGPSENFQRLFHRVMTVRADRAAQRGVRSGFSQSQAFSQNIQDLPEDDDEKLPESPEVDEDEYSLQVERGDTIQSVEMGRGSGIGIFSQEGMIRVGRLDTDSDSELGGGGGKGMGMFDEGSSIYHSFQPTVSDICSTDAVTGNDSDHSFMSVQESIIDTTNGSKSSSKDALVPGDKAASKVVIAASDDAVAATAISGNSRDTRSDHDSDEDAHLSKKARTEA</sequence>
<keyword evidence="2 4" id="KW-0547">Nucleotide-binding</keyword>
<keyword evidence="3 4" id="KW-0067">ATP-binding</keyword>
<dbReference type="PROSITE" id="PS00108">
    <property type="entry name" value="PROTEIN_KINASE_ST"/>
    <property type="match status" value="1"/>
</dbReference>
<dbReference type="InterPro" id="IPR008271">
    <property type="entry name" value="Ser/Thr_kinase_AS"/>
</dbReference>
<gene>
    <name evidence="8" type="ORF">BGZ96_006928</name>
</gene>